<dbReference type="PANTHER" id="PTHR36450">
    <property type="entry name" value="THIOREDOXIN"/>
    <property type="match status" value="1"/>
</dbReference>
<accession>A0A1M5EN58</accession>
<dbReference type="STRING" id="1484053.SAMN05444274_109102"/>
<evidence type="ECO:0000313" key="4">
    <source>
        <dbReference type="EMBL" id="SHF80616.1"/>
    </source>
</evidence>
<feature type="disulfide bond" description="Redox-active" evidence="2">
    <location>
        <begin position="20"/>
        <end position="23"/>
    </location>
</feature>
<reference evidence="5" key="1">
    <citation type="submission" date="2016-11" db="EMBL/GenBank/DDBJ databases">
        <authorList>
            <person name="Varghese N."/>
            <person name="Submissions S."/>
        </authorList>
    </citation>
    <scope>NUCLEOTIDE SEQUENCE [LARGE SCALE GENOMIC DNA]</scope>
    <source>
        <strain evidence="5">DSM 26910</strain>
    </source>
</reference>
<dbReference type="Gene3D" id="3.40.30.10">
    <property type="entry name" value="Glutaredoxin"/>
    <property type="match status" value="1"/>
</dbReference>
<gene>
    <name evidence="4" type="ORF">SAMN05444274_109102</name>
</gene>
<dbReference type="NCBIfam" id="TIGR00412">
    <property type="entry name" value="redox_disulf_2"/>
    <property type="match status" value="1"/>
</dbReference>
<keyword evidence="5" id="KW-1185">Reference proteome</keyword>
<dbReference type="InterPro" id="IPR036249">
    <property type="entry name" value="Thioredoxin-like_sf"/>
</dbReference>
<evidence type="ECO:0000313" key="5">
    <source>
        <dbReference type="Proteomes" id="UP000184164"/>
    </source>
</evidence>
<dbReference type="InterPro" id="IPR012336">
    <property type="entry name" value="Thioredoxin-like_fold"/>
</dbReference>
<sequence length="87" mass="9619">MDYKDLKPGKMELLVLGTGCPKCKALDKAVNELVAELDLQANVRKVEDIMEIMQFGVMRTPALVVNGKVVVSGRIPNKTELTSFLTR</sequence>
<feature type="active site" description="Nucleophile" evidence="1">
    <location>
        <position position="20"/>
    </location>
</feature>
<dbReference type="RefSeq" id="WP_245820216.1">
    <property type="nucleotide sequence ID" value="NZ_FQUM01000009.1"/>
</dbReference>
<organism evidence="4 5">
    <name type="scientific">Mariniphaga anaerophila</name>
    <dbReference type="NCBI Taxonomy" id="1484053"/>
    <lineage>
        <taxon>Bacteria</taxon>
        <taxon>Pseudomonadati</taxon>
        <taxon>Bacteroidota</taxon>
        <taxon>Bacteroidia</taxon>
        <taxon>Marinilabiliales</taxon>
        <taxon>Prolixibacteraceae</taxon>
        <taxon>Mariniphaga</taxon>
    </lineage>
</organism>
<feature type="domain" description="Thioredoxin-like fold" evidence="3">
    <location>
        <begin position="11"/>
        <end position="85"/>
    </location>
</feature>
<protein>
    <submittedName>
        <fullName evidence="4">Small redox-active disulfide protein 2</fullName>
    </submittedName>
</protein>
<dbReference type="Pfam" id="PF13192">
    <property type="entry name" value="Thioredoxin_3"/>
    <property type="match status" value="1"/>
</dbReference>
<dbReference type="SUPFAM" id="SSF52833">
    <property type="entry name" value="Thioredoxin-like"/>
    <property type="match status" value="1"/>
</dbReference>
<dbReference type="AlphaFoldDB" id="A0A1M5EN58"/>
<dbReference type="EMBL" id="FQUM01000009">
    <property type="protein sequence ID" value="SHF80616.1"/>
    <property type="molecule type" value="Genomic_DNA"/>
</dbReference>
<dbReference type="PIRSF" id="PIRSF037031">
    <property type="entry name" value="Redox_disulphide_2"/>
    <property type="match status" value="1"/>
</dbReference>
<keyword evidence="2" id="KW-1015">Disulfide bond</keyword>
<evidence type="ECO:0000256" key="1">
    <source>
        <dbReference type="PIRSR" id="PIRSR037031-50"/>
    </source>
</evidence>
<dbReference type="PANTHER" id="PTHR36450:SF1">
    <property type="entry name" value="THIOREDOXIN"/>
    <property type="match status" value="1"/>
</dbReference>
<dbReference type="InterPro" id="IPR005243">
    <property type="entry name" value="THIRX-like_proc"/>
</dbReference>
<name>A0A1M5EN58_9BACT</name>
<dbReference type="Proteomes" id="UP000184164">
    <property type="component" value="Unassembled WGS sequence"/>
</dbReference>
<evidence type="ECO:0000259" key="3">
    <source>
        <dbReference type="Pfam" id="PF13192"/>
    </source>
</evidence>
<feature type="active site" description="Nucleophile" evidence="1">
    <location>
        <position position="23"/>
    </location>
</feature>
<keyword evidence="2" id="KW-0676">Redox-active center</keyword>
<evidence type="ECO:0000256" key="2">
    <source>
        <dbReference type="PIRSR" id="PIRSR037031-51"/>
    </source>
</evidence>
<proteinExistence type="predicted"/>